<evidence type="ECO:0000313" key="1">
    <source>
        <dbReference type="EMBL" id="CAL8119649.1"/>
    </source>
</evidence>
<keyword evidence="2" id="KW-1185">Reference proteome</keyword>
<protein>
    <submittedName>
        <fullName evidence="1">Uncharacterized protein</fullName>
    </submittedName>
</protein>
<reference evidence="1 2" key="1">
    <citation type="submission" date="2024-08" db="EMBL/GenBank/DDBJ databases">
        <authorList>
            <person name="Cucini C."/>
            <person name="Frati F."/>
        </authorList>
    </citation>
    <scope>NUCLEOTIDE SEQUENCE [LARGE SCALE GENOMIC DNA]</scope>
</reference>
<accession>A0ABP1R4B7</accession>
<feature type="non-terminal residue" evidence="1">
    <location>
        <position position="1"/>
    </location>
</feature>
<name>A0ABP1R4B7_9HEXA</name>
<comment type="caution">
    <text evidence="1">The sequence shown here is derived from an EMBL/GenBank/DDBJ whole genome shotgun (WGS) entry which is preliminary data.</text>
</comment>
<sequence>ILSMSLKIADVVIPEISPELVRFSFTQIGIDLLRIISDQRLCPRLNRILQLVINTTDDCVVSMDSNSNRMLHIPPRVTIKDDGIGAVIFVDLLVSSMP</sequence>
<proteinExistence type="predicted"/>
<evidence type="ECO:0000313" key="2">
    <source>
        <dbReference type="Proteomes" id="UP001642540"/>
    </source>
</evidence>
<dbReference type="EMBL" id="CAXLJM020000061">
    <property type="protein sequence ID" value="CAL8119649.1"/>
    <property type="molecule type" value="Genomic_DNA"/>
</dbReference>
<gene>
    <name evidence="1" type="ORF">ODALV1_LOCUS18653</name>
</gene>
<dbReference type="Proteomes" id="UP001642540">
    <property type="component" value="Unassembled WGS sequence"/>
</dbReference>
<organism evidence="1 2">
    <name type="scientific">Orchesella dallaii</name>
    <dbReference type="NCBI Taxonomy" id="48710"/>
    <lineage>
        <taxon>Eukaryota</taxon>
        <taxon>Metazoa</taxon>
        <taxon>Ecdysozoa</taxon>
        <taxon>Arthropoda</taxon>
        <taxon>Hexapoda</taxon>
        <taxon>Collembola</taxon>
        <taxon>Entomobryomorpha</taxon>
        <taxon>Entomobryoidea</taxon>
        <taxon>Orchesellidae</taxon>
        <taxon>Orchesellinae</taxon>
        <taxon>Orchesella</taxon>
    </lineage>
</organism>